<gene>
    <name evidence="1" type="ORF">ES332_A07G175700v1</name>
</gene>
<protein>
    <submittedName>
        <fullName evidence="1">Uncharacterized protein</fullName>
    </submittedName>
</protein>
<dbReference type="EMBL" id="CM017616">
    <property type="protein sequence ID" value="TYI19601.1"/>
    <property type="molecule type" value="Genomic_DNA"/>
</dbReference>
<dbReference type="AlphaFoldDB" id="A0A5D2PTL9"/>
<sequence length="67" mass="7534">MEGRRPLVSPPVKNWGLIITSQYAFPFLTRLSLFMEQHQSIPNLVVKLYCGDDTVGEVLRQNSSTPG</sequence>
<name>A0A5D2PTL9_GOSTO</name>
<evidence type="ECO:0000313" key="1">
    <source>
        <dbReference type="EMBL" id="TYI19601.1"/>
    </source>
</evidence>
<accession>A0A5D2PTL9</accession>
<organism evidence="1 2">
    <name type="scientific">Gossypium tomentosum</name>
    <name type="common">Hawaiian cotton</name>
    <name type="synonym">Gossypium sandvicense</name>
    <dbReference type="NCBI Taxonomy" id="34277"/>
    <lineage>
        <taxon>Eukaryota</taxon>
        <taxon>Viridiplantae</taxon>
        <taxon>Streptophyta</taxon>
        <taxon>Embryophyta</taxon>
        <taxon>Tracheophyta</taxon>
        <taxon>Spermatophyta</taxon>
        <taxon>Magnoliopsida</taxon>
        <taxon>eudicotyledons</taxon>
        <taxon>Gunneridae</taxon>
        <taxon>Pentapetalae</taxon>
        <taxon>rosids</taxon>
        <taxon>malvids</taxon>
        <taxon>Malvales</taxon>
        <taxon>Malvaceae</taxon>
        <taxon>Malvoideae</taxon>
        <taxon>Gossypium</taxon>
    </lineage>
</organism>
<keyword evidence="2" id="KW-1185">Reference proteome</keyword>
<evidence type="ECO:0000313" key="2">
    <source>
        <dbReference type="Proteomes" id="UP000322667"/>
    </source>
</evidence>
<reference evidence="1 2" key="1">
    <citation type="submission" date="2019-07" db="EMBL/GenBank/DDBJ databases">
        <title>WGS assembly of Gossypium tomentosum.</title>
        <authorList>
            <person name="Chen Z.J."/>
            <person name="Sreedasyam A."/>
            <person name="Ando A."/>
            <person name="Song Q."/>
            <person name="De L."/>
            <person name="Hulse-Kemp A."/>
            <person name="Ding M."/>
            <person name="Ye W."/>
            <person name="Kirkbride R."/>
            <person name="Jenkins J."/>
            <person name="Plott C."/>
            <person name="Lovell J."/>
            <person name="Lin Y.-M."/>
            <person name="Vaughn R."/>
            <person name="Liu B."/>
            <person name="Li W."/>
            <person name="Simpson S."/>
            <person name="Scheffler B."/>
            <person name="Saski C."/>
            <person name="Grover C."/>
            <person name="Hu G."/>
            <person name="Conover J."/>
            <person name="Carlson J."/>
            <person name="Shu S."/>
            <person name="Boston L."/>
            <person name="Williams M."/>
            <person name="Peterson D."/>
            <person name="Mcgee K."/>
            <person name="Jones D."/>
            <person name="Wendel J."/>
            <person name="Stelly D."/>
            <person name="Grimwood J."/>
            <person name="Schmutz J."/>
        </authorList>
    </citation>
    <scope>NUCLEOTIDE SEQUENCE [LARGE SCALE GENOMIC DNA]</scope>
    <source>
        <strain evidence="1">7179.01</strain>
    </source>
</reference>
<dbReference type="Proteomes" id="UP000322667">
    <property type="component" value="Chromosome A07"/>
</dbReference>
<proteinExistence type="predicted"/>